<sequence length="90" mass="10001">MVSRKRSNALLTLAGLNPCYISSDLESGERDCLAMFPVGYGDEYVEEESVVEEEQVVVRITVTTLLLFKRLSIGLDSKVCCVGPFFILHV</sequence>
<dbReference type="Pfam" id="PF15928">
    <property type="entry name" value="DUF4746"/>
    <property type="match status" value="1"/>
</dbReference>
<evidence type="ECO:0000313" key="3">
    <source>
        <dbReference type="Proteomes" id="UP000053240"/>
    </source>
</evidence>
<dbReference type="InterPro" id="IPR031827">
    <property type="entry name" value="DUF4746"/>
</dbReference>
<dbReference type="STRING" id="76193.A0A0N1II76"/>
<dbReference type="EMBL" id="LADJ01045880">
    <property type="protein sequence ID" value="KPJ21437.1"/>
    <property type="molecule type" value="Genomic_DNA"/>
</dbReference>
<name>A0A0N1II76_PAPMA</name>
<gene>
    <name evidence="2" type="ORF">RR48_00018</name>
</gene>
<reference evidence="2 3" key="1">
    <citation type="journal article" date="2015" name="Nat. Commun.">
        <title>Outbred genome sequencing and CRISPR/Cas9 gene editing in butterflies.</title>
        <authorList>
            <person name="Li X."/>
            <person name="Fan D."/>
            <person name="Zhang W."/>
            <person name="Liu G."/>
            <person name="Zhang L."/>
            <person name="Zhao L."/>
            <person name="Fang X."/>
            <person name="Chen L."/>
            <person name="Dong Y."/>
            <person name="Chen Y."/>
            <person name="Ding Y."/>
            <person name="Zhao R."/>
            <person name="Feng M."/>
            <person name="Zhu Y."/>
            <person name="Feng Y."/>
            <person name="Jiang X."/>
            <person name="Zhu D."/>
            <person name="Xiang H."/>
            <person name="Feng X."/>
            <person name="Li S."/>
            <person name="Wang J."/>
            <person name="Zhang G."/>
            <person name="Kronforst M.R."/>
            <person name="Wang W."/>
        </authorList>
    </citation>
    <scope>NUCLEOTIDE SEQUENCE [LARGE SCALE GENOMIC DNA]</scope>
    <source>
        <strain evidence="2">Ya'a_city_454_Pm</strain>
        <tissue evidence="2">Whole body</tissue>
    </source>
</reference>
<evidence type="ECO:0000313" key="2">
    <source>
        <dbReference type="EMBL" id="KPJ21437.1"/>
    </source>
</evidence>
<organism evidence="2 3">
    <name type="scientific">Papilio machaon</name>
    <name type="common">Old World swallowtail butterfly</name>
    <dbReference type="NCBI Taxonomy" id="76193"/>
    <lineage>
        <taxon>Eukaryota</taxon>
        <taxon>Metazoa</taxon>
        <taxon>Ecdysozoa</taxon>
        <taxon>Arthropoda</taxon>
        <taxon>Hexapoda</taxon>
        <taxon>Insecta</taxon>
        <taxon>Pterygota</taxon>
        <taxon>Neoptera</taxon>
        <taxon>Endopterygota</taxon>
        <taxon>Lepidoptera</taxon>
        <taxon>Glossata</taxon>
        <taxon>Ditrysia</taxon>
        <taxon>Papilionoidea</taxon>
        <taxon>Papilionidae</taxon>
        <taxon>Papilioninae</taxon>
        <taxon>Papilio</taxon>
    </lineage>
</organism>
<keyword evidence="3" id="KW-1185">Reference proteome</keyword>
<dbReference type="InParanoid" id="A0A0N1II76"/>
<accession>A0A0N1II76</accession>
<evidence type="ECO:0000259" key="1">
    <source>
        <dbReference type="Pfam" id="PF15928"/>
    </source>
</evidence>
<dbReference type="AlphaFoldDB" id="A0A0N1II76"/>
<dbReference type="Proteomes" id="UP000053240">
    <property type="component" value="Unassembled WGS sequence"/>
</dbReference>
<proteinExistence type="predicted"/>
<protein>
    <recommendedName>
        <fullName evidence="1">DUF4746 domain-containing protein</fullName>
    </recommendedName>
</protein>
<comment type="caution">
    <text evidence="2">The sequence shown here is derived from an EMBL/GenBank/DDBJ whole genome shotgun (WGS) entry which is preliminary data.</text>
</comment>
<feature type="domain" description="DUF4746" evidence="1">
    <location>
        <begin position="1"/>
        <end position="49"/>
    </location>
</feature>